<feature type="transmembrane region" description="Helical" evidence="7">
    <location>
        <begin position="313"/>
        <end position="332"/>
    </location>
</feature>
<evidence type="ECO:0000256" key="7">
    <source>
        <dbReference type="SAM" id="Phobius"/>
    </source>
</evidence>
<sequence>MFEKKLHRIGFFQSLATMLEKMGIVKPNKVYHRHSIWCLNIAQFCGVINDNLFKYLIVFLFIDLKGATSSSAILSIVGIVYVLPFLLFSMAAGVLADRFSKQRMIILLKVTEVLIMLLGALALFFQSDLASYSLMFLLSMQSAFFGPPKYSIIPELVPKEKISKANGIITSFTYFGIIMGTFLATSLSQASGKNYTLVAIIGVGIAIIGLAFSLFIPHTEPKSSTEKINPFFVIEIFNNLKLASKTPFLLTTIFGSASFLFIGAYFQLNIIPYAMDSLGFSQEAGGHLFLSTSIGIAVGSALAGKMCRDRPELGMATLSGVGLSILLMSLFFFDGLFIPIFIAILGIGLLGGIYIVPFDSFIQRYSPENKRGQVVAASNFLSFCGVLVAPILLYVFTDILGYSPAQGFLIMGVLILFSVGIMIMSLRGFFFSTFSKLFIKPFYNLVLDDVPVEKGTTYVMTVPKMSKLYLFLLATYNPRMEFFFPKSKKKYLDVFLNWFSPIQYLYVRKKHPNIMDLFQKKAKKAIWSKRVPYLVIPNEPDDKYQYSKKDLYTLKKMKPCRFIAMHVEVTPRHDQLDKKHLKRTRIHMRFNLH</sequence>
<proteinExistence type="predicted"/>
<feature type="transmembrane region" description="Helical" evidence="7">
    <location>
        <begin position="106"/>
        <end position="124"/>
    </location>
</feature>
<dbReference type="GO" id="GO:0005886">
    <property type="term" value="C:plasma membrane"/>
    <property type="evidence" value="ECO:0007669"/>
    <property type="project" value="UniProtKB-SubCell"/>
</dbReference>
<keyword evidence="5 7" id="KW-1133">Transmembrane helix</keyword>
<dbReference type="InterPro" id="IPR036259">
    <property type="entry name" value="MFS_trans_sf"/>
</dbReference>
<dbReference type="AlphaFoldDB" id="A0A2A4X4J1"/>
<evidence type="ECO:0000256" key="6">
    <source>
        <dbReference type="ARBA" id="ARBA00023136"/>
    </source>
</evidence>
<feature type="transmembrane region" description="Helical" evidence="7">
    <location>
        <begin position="408"/>
        <end position="430"/>
    </location>
</feature>
<reference evidence="10" key="1">
    <citation type="submission" date="2017-08" db="EMBL/GenBank/DDBJ databases">
        <title>A dynamic microbial community with high functional redundancy inhabits the cold, oxic subseafloor aquifer.</title>
        <authorList>
            <person name="Tully B.J."/>
            <person name="Wheat C.G."/>
            <person name="Glazer B.T."/>
            <person name="Huber J.A."/>
        </authorList>
    </citation>
    <scope>NUCLEOTIDE SEQUENCE [LARGE SCALE GENOMIC DNA]</scope>
</reference>
<name>A0A2A4X4J1_UNCAE</name>
<feature type="transmembrane region" description="Helical" evidence="7">
    <location>
        <begin position="195"/>
        <end position="216"/>
    </location>
</feature>
<dbReference type="SUPFAM" id="SSF103473">
    <property type="entry name" value="MFS general substrate transporter"/>
    <property type="match status" value="1"/>
</dbReference>
<evidence type="ECO:0000256" key="1">
    <source>
        <dbReference type="ARBA" id="ARBA00004651"/>
    </source>
</evidence>
<dbReference type="InterPro" id="IPR020846">
    <property type="entry name" value="MFS_dom"/>
</dbReference>
<feature type="transmembrane region" description="Helical" evidence="7">
    <location>
        <begin position="374"/>
        <end position="396"/>
    </location>
</feature>
<feature type="transmembrane region" description="Helical" evidence="7">
    <location>
        <begin position="36"/>
        <end position="61"/>
    </location>
</feature>
<dbReference type="Gene3D" id="1.20.1250.20">
    <property type="entry name" value="MFS general substrate transporter like domains"/>
    <property type="match status" value="1"/>
</dbReference>
<dbReference type="PROSITE" id="PS50850">
    <property type="entry name" value="MFS"/>
    <property type="match status" value="1"/>
</dbReference>
<dbReference type="Pfam" id="PF07690">
    <property type="entry name" value="MFS_1"/>
    <property type="match status" value="1"/>
</dbReference>
<evidence type="ECO:0000313" key="10">
    <source>
        <dbReference type="Proteomes" id="UP000218775"/>
    </source>
</evidence>
<dbReference type="Proteomes" id="UP000218775">
    <property type="component" value="Unassembled WGS sequence"/>
</dbReference>
<accession>A0A2A4X4J1</accession>
<feature type="transmembrane region" description="Helical" evidence="7">
    <location>
        <begin position="338"/>
        <end position="362"/>
    </location>
</feature>
<evidence type="ECO:0000256" key="3">
    <source>
        <dbReference type="ARBA" id="ARBA00022475"/>
    </source>
</evidence>
<evidence type="ECO:0000259" key="8">
    <source>
        <dbReference type="PROSITE" id="PS50850"/>
    </source>
</evidence>
<dbReference type="InterPro" id="IPR011701">
    <property type="entry name" value="MFS"/>
</dbReference>
<keyword evidence="2" id="KW-0813">Transport</keyword>
<evidence type="ECO:0000256" key="4">
    <source>
        <dbReference type="ARBA" id="ARBA00022692"/>
    </source>
</evidence>
<organism evidence="9 10">
    <name type="scientific">Aerophobetes bacterium</name>
    <dbReference type="NCBI Taxonomy" id="2030807"/>
    <lineage>
        <taxon>Bacteria</taxon>
        <taxon>Candidatus Aerophobota</taxon>
    </lineage>
</organism>
<evidence type="ECO:0000256" key="5">
    <source>
        <dbReference type="ARBA" id="ARBA00022989"/>
    </source>
</evidence>
<comment type="subcellular location">
    <subcellularLocation>
        <location evidence="1">Cell membrane</location>
        <topology evidence="1">Multi-pass membrane protein</topology>
    </subcellularLocation>
</comment>
<dbReference type="PANTHER" id="PTHR43266:SF2">
    <property type="entry name" value="MAJOR FACILITATOR SUPERFAMILY (MFS) PROFILE DOMAIN-CONTAINING PROTEIN"/>
    <property type="match status" value="1"/>
</dbReference>
<feature type="transmembrane region" description="Helical" evidence="7">
    <location>
        <begin position="73"/>
        <end position="94"/>
    </location>
</feature>
<keyword evidence="3" id="KW-1003">Cell membrane</keyword>
<keyword evidence="4 7" id="KW-0812">Transmembrane</keyword>
<comment type="caution">
    <text evidence="9">The sequence shown here is derived from an EMBL/GenBank/DDBJ whole genome shotgun (WGS) entry which is preliminary data.</text>
</comment>
<feature type="domain" description="Major facilitator superfamily (MFS) profile" evidence="8">
    <location>
        <begin position="35"/>
        <end position="436"/>
    </location>
</feature>
<dbReference type="GO" id="GO:0022857">
    <property type="term" value="F:transmembrane transporter activity"/>
    <property type="evidence" value="ECO:0007669"/>
    <property type="project" value="InterPro"/>
</dbReference>
<feature type="transmembrane region" description="Helical" evidence="7">
    <location>
        <begin position="168"/>
        <end position="189"/>
    </location>
</feature>
<evidence type="ECO:0000256" key="2">
    <source>
        <dbReference type="ARBA" id="ARBA00022448"/>
    </source>
</evidence>
<evidence type="ECO:0000313" key="9">
    <source>
        <dbReference type="EMBL" id="PCI76945.1"/>
    </source>
</evidence>
<gene>
    <name evidence="9" type="ORF">COB21_03710</name>
</gene>
<dbReference type="PANTHER" id="PTHR43266">
    <property type="entry name" value="MACROLIDE-EFFLUX PROTEIN"/>
    <property type="match status" value="1"/>
</dbReference>
<dbReference type="EMBL" id="NVUK01000022">
    <property type="protein sequence ID" value="PCI76945.1"/>
    <property type="molecule type" value="Genomic_DNA"/>
</dbReference>
<protein>
    <submittedName>
        <fullName evidence="9">MFS transporter</fullName>
    </submittedName>
</protein>
<dbReference type="CDD" id="cd06173">
    <property type="entry name" value="MFS_MefA_like"/>
    <property type="match status" value="1"/>
</dbReference>
<feature type="transmembrane region" description="Helical" evidence="7">
    <location>
        <begin position="248"/>
        <end position="268"/>
    </location>
</feature>
<keyword evidence="6 7" id="KW-0472">Membrane</keyword>